<dbReference type="Proteomes" id="UP000306317">
    <property type="component" value="Unassembled WGS sequence"/>
</dbReference>
<gene>
    <name evidence="1" type="ORF">B1991_15370</name>
</gene>
<protein>
    <submittedName>
        <fullName evidence="1">Uncharacterized protein</fullName>
    </submittedName>
</protein>
<reference evidence="1 2" key="1">
    <citation type="submission" date="2017-02" db="EMBL/GenBank/DDBJ databases">
        <title>Whole genome sequencing of Rhodanobacter lindaniclasticus DSM 17932.</title>
        <authorList>
            <person name="Kumar S."/>
            <person name="Patil P."/>
            <person name="Patil P.B."/>
        </authorList>
    </citation>
    <scope>NUCLEOTIDE SEQUENCE [LARGE SCALE GENOMIC DNA]</scope>
    <source>
        <strain evidence="1 2">DSM 17932</strain>
    </source>
</reference>
<dbReference type="AlphaFoldDB" id="A0A4S3KCJ1"/>
<comment type="caution">
    <text evidence="1">The sequence shown here is derived from an EMBL/GenBank/DDBJ whole genome shotgun (WGS) entry which is preliminary data.</text>
</comment>
<evidence type="ECO:0000313" key="2">
    <source>
        <dbReference type="Proteomes" id="UP000306317"/>
    </source>
</evidence>
<name>A0A4S3KCJ1_9GAMM</name>
<dbReference type="RefSeq" id="WP_136259565.1">
    <property type="nucleotide sequence ID" value="NZ_MWIO01000051.1"/>
</dbReference>
<sequence length="190" mass="21291">MKFSECSDAQFFDPATFLCATEEMLRNVLPENGAHAAAALRTRAGREVEEDRRCAILCYGLAVASGAAFHFCNLERSDYDYVLAVQRDNISGLIPLQMKQLVPSSVNLRTSLQSEIDKLKRKYPTSSDLCVAIHINRLVRVAPKELDLAGLKIGELWLFGVEDHSERRWRIIGNLMNEHCGSFTYTLPAA</sequence>
<evidence type="ECO:0000313" key="1">
    <source>
        <dbReference type="EMBL" id="THD05928.1"/>
    </source>
</evidence>
<proteinExistence type="predicted"/>
<dbReference type="OrthoDB" id="6064780at2"/>
<keyword evidence="2" id="KW-1185">Reference proteome</keyword>
<dbReference type="EMBL" id="MWIO01000051">
    <property type="protein sequence ID" value="THD05928.1"/>
    <property type="molecule type" value="Genomic_DNA"/>
</dbReference>
<organism evidence="1 2">
    <name type="scientific">Rhodanobacter lindaniclasticus</name>
    <dbReference type="NCBI Taxonomy" id="75310"/>
    <lineage>
        <taxon>Bacteria</taxon>
        <taxon>Pseudomonadati</taxon>
        <taxon>Pseudomonadota</taxon>
        <taxon>Gammaproteobacteria</taxon>
        <taxon>Lysobacterales</taxon>
        <taxon>Rhodanobacteraceae</taxon>
        <taxon>Rhodanobacter</taxon>
    </lineage>
</organism>
<accession>A0A4S3KCJ1</accession>